<dbReference type="RefSeq" id="WP_108387354.1">
    <property type="nucleotide sequence ID" value="NZ_QBUD01000010.1"/>
</dbReference>
<feature type="domain" description="Glycosyl hydrolase 94 supersandwich" evidence="4">
    <location>
        <begin position="1532"/>
        <end position="1800"/>
    </location>
</feature>
<evidence type="ECO:0000256" key="1">
    <source>
        <dbReference type="ARBA" id="ARBA00022676"/>
    </source>
</evidence>
<dbReference type="Gene3D" id="2.70.98.40">
    <property type="entry name" value="Glycoside hydrolase, family 65, N-terminal domain"/>
    <property type="match status" value="2"/>
</dbReference>
<reference evidence="8 9" key="1">
    <citation type="submission" date="2018-04" db="EMBL/GenBank/DDBJ databases">
        <title>Genomic Encyclopedia of Archaeal and Bacterial Type Strains, Phase II (KMG-II): from individual species to whole genera.</title>
        <authorList>
            <person name="Goeker M."/>
        </authorList>
    </citation>
    <scope>NUCLEOTIDE SEQUENCE [LARGE SCALE GENOMIC DNA]</scope>
    <source>
        <strain evidence="8 9">DSM 29955</strain>
    </source>
</reference>
<keyword evidence="3" id="KW-1133">Transmembrane helix</keyword>
<dbReference type="Pfam" id="PF10091">
    <property type="entry name" value="Glycoamylase"/>
    <property type="match status" value="1"/>
</dbReference>
<feature type="transmembrane region" description="Helical" evidence="3">
    <location>
        <begin position="722"/>
        <end position="739"/>
    </location>
</feature>
<feature type="transmembrane region" description="Helical" evidence="3">
    <location>
        <begin position="343"/>
        <end position="363"/>
    </location>
</feature>
<feature type="domain" description="Glycosyl hydrolase 94 catalytic" evidence="7">
    <location>
        <begin position="2311"/>
        <end position="2733"/>
    </location>
</feature>
<protein>
    <submittedName>
        <fullName evidence="8">Cyclic beta-1,2-glucan synthetase</fullName>
    </submittedName>
</protein>
<dbReference type="SMART" id="SM01068">
    <property type="entry name" value="CBM_X"/>
    <property type="match status" value="2"/>
</dbReference>
<dbReference type="InterPro" id="IPR037018">
    <property type="entry name" value="GH65_N"/>
</dbReference>
<dbReference type="Pfam" id="PF11329">
    <property type="entry name" value="DUF3131"/>
    <property type="match status" value="1"/>
</dbReference>
<dbReference type="InterPro" id="IPR021478">
    <property type="entry name" value="DUF3131"/>
</dbReference>
<dbReference type="SUPFAM" id="SSF74650">
    <property type="entry name" value="Galactose mutarotase-like"/>
    <property type="match status" value="2"/>
</dbReference>
<feature type="transmembrane region" description="Helical" evidence="3">
    <location>
        <begin position="789"/>
        <end position="812"/>
    </location>
</feature>
<gene>
    <name evidence="8" type="ORF">C8N45_11067</name>
</gene>
<keyword evidence="9" id="KW-1185">Reference proteome</keyword>
<feature type="transmembrane region" description="Helical" evidence="3">
    <location>
        <begin position="314"/>
        <end position="337"/>
    </location>
</feature>
<dbReference type="Gene3D" id="1.50.10.140">
    <property type="match status" value="2"/>
</dbReference>
<dbReference type="InterPro" id="IPR052047">
    <property type="entry name" value="GH94_Enzymes"/>
</dbReference>
<dbReference type="EMBL" id="QBUD01000010">
    <property type="protein sequence ID" value="PUB12428.1"/>
    <property type="molecule type" value="Genomic_DNA"/>
</dbReference>
<evidence type="ECO:0000259" key="4">
    <source>
        <dbReference type="Pfam" id="PF06165"/>
    </source>
</evidence>
<proteinExistence type="predicted"/>
<dbReference type="InterPro" id="IPR037820">
    <property type="entry name" value="GH94N_NdvB"/>
</dbReference>
<sequence length="2813" mass="311142">MNEVVPPQRDVFPDTAALATEHTIASGPPALLACYRALPDLDDWFDQVRSFCADPPTQAERAAEWILDNDYQIIRALRRLKEGLPRHFYDKLPALAEPDGPGTPRVFAVARAALDQIDKQLTLEGLAGFVLQYQKTSELTNGELWAMPSMLRLACMTQLVAAVGQLDPDLVLDWSASAGARPQDAAQTVERISTAITDLIVIDTIKWADFVDQVSCIEAALKTDPAAIYAGMTFETRNRYRDVVETLAIDCDLAESEIARRAVALGSHEDAQSRRHHVGYWLIDAGRQELEVELGFRAPRRLALQRSLSRATGWLYAAGLVALAFAAVCVSMVYLWSQGASPGQWVLGVAISILPATIPSVWFGHWVITRLSKPDVLPEMDFAEAIPQDCGTAILIPVIVADSKEVRGILEKIEILRLANPDPAFRFVLLSDLADARTQTLATDAEIEQALKDGIETLNSRYRSRGPASFMLLHRRRTHNPAEGIWMARERKRGKLDDFNRFVLREGADAFDLTAGAIETLRGIPYAITLDADTQMPPGAAARLVGILAHPLNRAVVDPRSRRVVSGHAILQPRIEILPKLGKGTHFTHLYGGDTAIDIYSRAVSDVYQDLFGTGIFVGKGIYDIAALHRSVEGRIPDNHILSHDLFEGLHGRAALVSNVVLYEDLPATYPEFALRQHRWMRGDWQLLPWLGRRVPVAAGDTARTTLSTLDRWKLIDNLRRSLMSPALLVFFLAGWLVLPGSALVWTVLAVAAPGSYLIGELFAVATGGIRKGAFGSAVHKIQVTAGRWFFLIVFLVTDTVMALDAIFRSLWRVYVSGRNRLEWTSAAHAAAKMSDRSIRNVSWRLMWPSTAFALVISAHLALFNPQVLWPALPVLFLWLIAPELSVWSARARFFRAQTLTDGQRAYLKRAARQTWHFFETFAGPEENWLPPDNYQFGHVDEVAHRTSPTNIGMFLVSALAAKDMGFVTTSDFLARSRHTLHTLTRMEHYRGHILNWYDTRTLEPLEPHYVSTVDSGNLAVSLITLKQGCLEQIDQPPLTAACFDGLRVTLDLLGRALHEADGADLSHLTNTQAKIATALDDAEKSPLNWADALARLGGTLWPELEAGTRDVISAVPDLSENQLMDITTWLSRFHHGLHAISRDIETYMPWLSVLDAGTKAKMAPALQLADLLRTEMIEARTPSTPDLICDRLEAWQKSHPDADQTTLMWLDQLRDAASAGRAQQDILREGLRELALQADAIAFGMDFKFLYDPAVRLFSIGYNRSLGRMDGSHYDLLATEARLASYFAIAKHDAPIEHWFAFSRPITRLKGKPSILSWNGSIFEYLMPPLFLPSYRDTLLGESELTAIDFQRDYARARNVPWGISESAFGTTDTRGVFQYRAFGVPALGIRRGLTDDLVIAPYGAALALCGWPGAAVDNLQALAQMGAQTRYGFIEALDFTSDRMTPGDGFVPVTTFMAHHQGMVQVAIANALLGDIMVQRFLNEKAVKAMDLLLQERVPWDVPLELGRADEVWDHPADKSAVPALAAWVPSPDFPVHHLHVLGNGRMSSFLTESGGGGLTWKDTALTRWWPDPTRNAHGIWMYLQDADSNDLWSLGAAPTAQSDDDTRCVFHPHMVELLRRHDGIVARMDITVAAEDDVEIRRVTLVNESGDDRTIDITSCGEVVLAPPLDDERHPAFSKLFVHSSYLADAQALLFTRRPRRPETRPPVLLHKLVSADPDIRVTAWESDRHNFVGRNQSDRNPQGLQQGLSQSAGWTLDPVMSLQTRVSLKPMETRQLVFLTVAATSDSEALHVANRYPMGMIDHAFRDALSYTGHRVHRLGIASEHLPELQVLSSLLVHVHPTFRRPAPLDKPDWNGQPDLWRYGISGDDPILLLKVSDPETSSLLSILVRGHSLWRQMGLHVDLVIMQDAAISYQEPLRERVLSIISETHAGSLLGMRGGIHLLSGGQMSEVAKHGIEAAARVILRDENKSLRDVLDRVLETREAPTPFGQRRVPPFAAIPAVKRPHTLLFDNGYGGFDPENGDYLLHLAPGMRTPAPWINILANDDFGCLVSEAGFGATWAVNSGEHRLTPWSNDPVTERPGEAMYLRDEASGAVWTTTPQPMGQGDACAVRHGMGFTRWRKNSHGLEQALTCFVPVDASVKLVRLTLTNKTDQPRRITATYYAEWLLGALGSVSQPHVTSRYDTALKAIVGRNPWNPEFAARAAFLTATQDPHSITGARHDFLGRDGDVFDPEALRSWDLGGHFPQGGDACAAYQVHLDIAPGARTEVVFALGEVATADALPDMVARWQRPDAADRAFATLQDTWARRLGAAQVATPDPAFDLMVNKWLPYQNRSSRIMARAGFYQAGGAFGFRDQLQDVLALLLTEPARARAQILLAAQHQFEQGDVLHWWHPPEGRGVRTRCSDDYLWLVYVTGRYVQATGDMAILDAQVPFLSAPELRPEEDDRYALFDTGATGSLFDHCASALDLMIATGAHRLPLMGSGDWNDGMDRIGAEGRGESIWLAWFQIGIVEIFAPLARQADRADDANRWQAHADHLIQALRQYGWDGAWYLRAFDDDGIPWGSSENDECQIDLIAQAWSVLSGQPFDDRARLAMRSAHEKLVDPDARLIRLLTPPFDISDRNPGYIQAYPPGIRENGGQYTHAATWLGMAYAKIKDGDHAYQVFDLLNPIARTGSTDAADQYRREPYVLAGDVSGTGGLSGRGGWSWYSGAAGWAWQLGVCGILGVEPVKDAVRLAPCLPKAWGHAAVVIDGAQGRLEIDIRDPDRIGQGQTHIIVDGQAIAGELVSYPGKGRTSKVVVTLCASG</sequence>
<evidence type="ECO:0000313" key="8">
    <source>
        <dbReference type="EMBL" id="PUB12428.1"/>
    </source>
</evidence>
<feature type="domain" description="Glycosyl hydrolase 94 supersandwich" evidence="4">
    <location>
        <begin position="2029"/>
        <end position="2296"/>
    </location>
</feature>
<dbReference type="InterPro" id="IPR037824">
    <property type="entry name" value="GH94N_2_NdvB"/>
</dbReference>
<dbReference type="OrthoDB" id="9769991at2"/>
<evidence type="ECO:0000259" key="5">
    <source>
        <dbReference type="Pfam" id="PF10091"/>
    </source>
</evidence>
<dbReference type="InterPro" id="IPR019282">
    <property type="entry name" value="Glycoamylase-like_cons_dom"/>
</dbReference>
<dbReference type="GO" id="GO:0005975">
    <property type="term" value="P:carbohydrate metabolic process"/>
    <property type="evidence" value="ECO:0007669"/>
    <property type="project" value="InterPro"/>
</dbReference>
<dbReference type="PANTHER" id="PTHR37469:SF2">
    <property type="entry name" value="CELLOBIONIC ACID PHOSPHORYLASE"/>
    <property type="match status" value="1"/>
</dbReference>
<dbReference type="Gene3D" id="1.50.10.10">
    <property type="match status" value="1"/>
</dbReference>
<name>A0A2T6KC44_9RHOB</name>
<feature type="transmembrane region" description="Helical" evidence="3">
    <location>
        <begin position="846"/>
        <end position="864"/>
    </location>
</feature>
<feature type="domain" description="DUF3131" evidence="6">
    <location>
        <begin position="910"/>
        <end position="1023"/>
    </location>
</feature>
<keyword evidence="1" id="KW-0328">Glycosyltransferase</keyword>
<dbReference type="Pfam" id="PF06165">
    <property type="entry name" value="GH94_b-supersand"/>
    <property type="match status" value="2"/>
</dbReference>
<dbReference type="InterPro" id="IPR033432">
    <property type="entry name" value="GH94_catalytic"/>
</dbReference>
<keyword evidence="3" id="KW-0472">Membrane</keyword>
<keyword evidence="3" id="KW-0812">Transmembrane</keyword>
<keyword evidence="2" id="KW-0808">Transferase</keyword>
<feature type="domain" description="Glycoamylase-like" evidence="5">
    <location>
        <begin position="1274"/>
        <end position="1478"/>
    </location>
</feature>
<evidence type="ECO:0000259" key="7">
    <source>
        <dbReference type="Pfam" id="PF17167"/>
    </source>
</evidence>
<dbReference type="Pfam" id="PF17167">
    <property type="entry name" value="Glyco_hydro_94"/>
    <property type="match status" value="1"/>
</dbReference>
<dbReference type="InterPro" id="IPR008928">
    <property type="entry name" value="6-hairpin_glycosidase_sf"/>
</dbReference>
<organism evidence="8 9">
    <name type="scientific">Yoonia sediminilitoris</name>
    <dbReference type="NCBI Taxonomy" id="1286148"/>
    <lineage>
        <taxon>Bacteria</taxon>
        <taxon>Pseudomonadati</taxon>
        <taxon>Pseudomonadota</taxon>
        <taxon>Alphaproteobacteria</taxon>
        <taxon>Rhodobacterales</taxon>
        <taxon>Paracoccaceae</taxon>
        <taxon>Yoonia</taxon>
    </lineage>
</organism>
<dbReference type="SUPFAM" id="SSF48208">
    <property type="entry name" value="Six-hairpin glycosidases"/>
    <property type="match status" value="1"/>
</dbReference>
<evidence type="ECO:0000256" key="3">
    <source>
        <dbReference type="SAM" id="Phobius"/>
    </source>
</evidence>
<dbReference type="Proteomes" id="UP000244523">
    <property type="component" value="Unassembled WGS sequence"/>
</dbReference>
<dbReference type="GO" id="GO:0030246">
    <property type="term" value="F:carbohydrate binding"/>
    <property type="evidence" value="ECO:0007669"/>
    <property type="project" value="InterPro"/>
</dbReference>
<dbReference type="InterPro" id="IPR010383">
    <property type="entry name" value="Glyco_hydrolase_94_b-supersand"/>
</dbReference>
<dbReference type="InterPro" id="IPR012341">
    <property type="entry name" value="6hp_glycosidase-like_sf"/>
</dbReference>
<evidence type="ECO:0000259" key="6">
    <source>
        <dbReference type="Pfam" id="PF11329"/>
    </source>
</evidence>
<dbReference type="CDD" id="cd11756">
    <property type="entry name" value="GH94N_ChvB_NdvB_1_like"/>
    <property type="match status" value="1"/>
</dbReference>
<dbReference type="PANTHER" id="PTHR37469">
    <property type="entry name" value="CELLOBIONIC ACID PHOSPHORYLASE-RELATED"/>
    <property type="match status" value="1"/>
</dbReference>
<dbReference type="InterPro" id="IPR011013">
    <property type="entry name" value="Gal_mutarotase_sf_dom"/>
</dbReference>
<accession>A0A2T6KC44</accession>
<evidence type="ECO:0000256" key="2">
    <source>
        <dbReference type="ARBA" id="ARBA00022679"/>
    </source>
</evidence>
<comment type="caution">
    <text evidence="8">The sequence shown here is derived from an EMBL/GenBank/DDBJ whole genome shotgun (WGS) entry which is preliminary data.</text>
</comment>
<evidence type="ECO:0000313" key="9">
    <source>
        <dbReference type="Proteomes" id="UP000244523"/>
    </source>
</evidence>
<dbReference type="Gene3D" id="2.60.420.10">
    <property type="entry name" value="Maltose phosphorylase, domain 3"/>
    <property type="match status" value="1"/>
</dbReference>
<dbReference type="GO" id="GO:0016757">
    <property type="term" value="F:glycosyltransferase activity"/>
    <property type="evidence" value="ECO:0007669"/>
    <property type="project" value="UniProtKB-KW"/>
</dbReference>
<dbReference type="CDD" id="cd11753">
    <property type="entry name" value="GH94N_ChvB_NdvB_2_like"/>
    <property type="match status" value="1"/>
</dbReference>